<dbReference type="RefSeq" id="WP_074571170.1">
    <property type="nucleotide sequence ID" value="NZ_FNJQ01000002.1"/>
</dbReference>
<gene>
    <name evidence="1" type="ORF">SAMN05216366_102157</name>
</gene>
<evidence type="ECO:0000313" key="2">
    <source>
        <dbReference type="Proteomes" id="UP000182412"/>
    </source>
</evidence>
<protein>
    <submittedName>
        <fullName evidence="1">Uncharacterized protein</fullName>
    </submittedName>
</protein>
<organism evidence="1 2">
    <name type="scientific">Selenomonas ruminantium</name>
    <dbReference type="NCBI Taxonomy" id="971"/>
    <lineage>
        <taxon>Bacteria</taxon>
        <taxon>Bacillati</taxon>
        <taxon>Bacillota</taxon>
        <taxon>Negativicutes</taxon>
        <taxon>Selenomonadales</taxon>
        <taxon>Selenomonadaceae</taxon>
        <taxon>Selenomonas</taxon>
    </lineage>
</organism>
<dbReference type="Proteomes" id="UP000182412">
    <property type="component" value="Unassembled WGS sequence"/>
</dbReference>
<reference evidence="1 2" key="1">
    <citation type="submission" date="2016-10" db="EMBL/GenBank/DDBJ databases">
        <authorList>
            <person name="de Groot N.N."/>
        </authorList>
    </citation>
    <scope>NUCLEOTIDE SEQUENCE [LARGE SCALE GENOMIC DNA]</scope>
    <source>
        <strain evidence="1 2">S137</strain>
    </source>
</reference>
<accession>A0A1H0N3P1</accession>
<proteinExistence type="predicted"/>
<sequence>MEYLRIEAQRQAYGPDDLKRKTMTVGELKRLLEDFDEDLPVILSHDNGYTYGSISDDGISEDYYADEVEDSYGEGSE</sequence>
<name>A0A1H0N3P1_SELRU</name>
<evidence type="ECO:0000313" key="1">
    <source>
        <dbReference type="EMBL" id="SDO87136.1"/>
    </source>
</evidence>
<dbReference type="EMBL" id="FNJQ01000002">
    <property type="protein sequence ID" value="SDO87136.1"/>
    <property type="molecule type" value="Genomic_DNA"/>
</dbReference>
<dbReference type="OrthoDB" id="2084737at2"/>
<dbReference type="AlphaFoldDB" id="A0A1H0N3P1"/>